<proteinExistence type="predicted"/>
<comment type="caution">
    <text evidence="3">The sequence shown here is derived from an EMBL/GenBank/DDBJ whole genome shotgun (WGS) entry which is preliminary data.</text>
</comment>
<keyword evidence="1" id="KW-0863">Zinc-finger</keyword>
<dbReference type="EMBL" id="BKCJ010243787">
    <property type="protein sequence ID" value="GEZ12866.1"/>
    <property type="molecule type" value="Genomic_DNA"/>
</dbReference>
<name>A0A699I3G3_TANCI</name>
<feature type="zinc finger region" description="C3H1-type" evidence="1">
    <location>
        <begin position="133"/>
        <end position="166"/>
    </location>
</feature>
<evidence type="ECO:0000259" key="2">
    <source>
        <dbReference type="PROSITE" id="PS50103"/>
    </source>
</evidence>
<feature type="domain" description="C3H1-type" evidence="2">
    <location>
        <begin position="133"/>
        <end position="166"/>
    </location>
</feature>
<keyword evidence="1" id="KW-0862">Zinc</keyword>
<reference evidence="3" key="1">
    <citation type="journal article" date="2019" name="Sci. Rep.">
        <title>Draft genome of Tanacetum cinerariifolium, the natural source of mosquito coil.</title>
        <authorList>
            <person name="Yamashiro T."/>
            <person name="Shiraishi A."/>
            <person name="Satake H."/>
            <person name="Nakayama K."/>
        </authorList>
    </citation>
    <scope>NUCLEOTIDE SEQUENCE</scope>
</reference>
<sequence length="315" mass="34313">MGHGKKIEQLCESYDVAKYLRSPTTEFSESSLTPLTPEELKVDKIVLSWILFTLSDSLRARLVVARPKSAKEARSLLSEIVTDNKRSRTNALKAELRARVNDEDVVHYALEGLPDSYNSVCGSRIRRTPFPISNRYTPCKSWKPCFNFAKWTCRFGDSCRCVHDPNAMANNANKGSGTRTPSTHDMLHQLLAKLGNLGVTCFVPNTTVPTVAPVAYHTSPSHLPGLTVTPPPGFTPPTQYYYSPNSGPVSTTMAQPHSNTTGLGYTPAFVNPTVATHTNIVRSGVTSAGPSQQQQFLGSPILGPVQPIQSIVKGS</sequence>
<keyword evidence="1" id="KW-0479">Metal-binding</keyword>
<organism evidence="3">
    <name type="scientific">Tanacetum cinerariifolium</name>
    <name type="common">Dalmatian daisy</name>
    <name type="synonym">Chrysanthemum cinerariifolium</name>
    <dbReference type="NCBI Taxonomy" id="118510"/>
    <lineage>
        <taxon>Eukaryota</taxon>
        <taxon>Viridiplantae</taxon>
        <taxon>Streptophyta</taxon>
        <taxon>Embryophyta</taxon>
        <taxon>Tracheophyta</taxon>
        <taxon>Spermatophyta</taxon>
        <taxon>Magnoliopsida</taxon>
        <taxon>eudicotyledons</taxon>
        <taxon>Gunneridae</taxon>
        <taxon>Pentapetalae</taxon>
        <taxon>asterids</taxon>
        <taxon>campanulids</taxon>
        <taxon>Asterales</taxon>
        <taxon>Asteraceae</taxon>
        <taxon>Asteroideae</taxon>
        <taxon>Anthemideae</taxon>
        <taxon>Anthemidinae</taxon>
        <taxon>Tanacetum</taxon>
    </lineage>
</organism>
<dbReference type="InterPro" id="IPR000571">
    <property type="entry name" value="Znf_CCCH"/>
</dbReference>
<dbReference type="AlphaFoldDB" id="A0A699I3G3"/>
<dbReference type="GO" id="GO:0008270">
    <property type="term" value="F:zinc ion binding"/>
    <property type="evidence" value="ECO:0007669"/>
    <property type="project" value="UniProtKB-KW"/>
</dbReference>
<evidence type="ECO:0000256" key="1">
    <source>
        <dbReference type="PROSITE-ProRule" id="PRU00723"/>
    </source>
</evidence>
<accession>A0A699I3G3</accession>
<gene>
    <name evidence="3" type="ORF">Tci_484839</name>
</gene>
<dbReference type="PROSITE" id="PS50103">
    <property type="entry name" value="ZF_C3H1"/>
    <property type="match status" value="1"/>
</dbReference>
<evidence type="ECO:0000313" key="3">
    <source>
        <dbReference type="EMBL" id="GEZ12866.1"/>
    </source>
</evidence>
<feature type="non-terminal residue" evidence="3">
    <location>
        <position position="315"/>
    </location>
</feature>
<protein>
    <recommendedName>
        <fullName evidence="2">C3H1-type domain-containing protein</fullName>
    </recommendedName>
</protein>